<dbReference type="EMBL" id="BONQ01000058">
    <property type="protein sequence ID" value="GIG45915.1"/>
    <property type="molecule type" value="Genomic_DNA"/>
</dbReference>
<evidence type="ECO:0000313" key="3">
    <source>
        <dbReference type="Proteomes" id="UP000660611"/>
    </source>
</evidence>
<dbReference type="AlphaFoldDB" id="A0A919PJD6"/>
<proteinExistence type="predicted"/>
<dbReference type="Proteomes" id="UP000660611">
    <property type="component" value="Unassembled WGS sequence"/>
</dbReference>
<keyword evidence="1" id="KW-0472">Membrane</keyword>
<comment type="caution">
    <text evidence="2">The sequence shown here is derived from an EMBL/GenBank/DDBJ whole genome shotgun (WGS) entry which is preliminary data.</text>
</comment>
<accession>A0A919PJD6</accession>
<evidence type="ECO:0000256" key="1">
    <source>
        <dbReference type="SAM" id="Phobius"/>
    </source>
</evidence>
<evidence type="ECO:0000313" key="2">
    <source>
        <dbReference type="EMBL" id="GIG45915.1"/>
    </source>
</evidence>
<feature type="transmembrane region" description="Helical" evidence="1">
    <location>
        <begin position="189"/>
        <end position="212"/>
    </location>
</feature>
<keyword evidence="1" id="KW-0812">Transmembrane</keyword>
<protein>
    <submittedName>
        <fullName evidence="2">Uncharacterized protein</fullName>
    </submittedName>
</protein>
<reference evidence="2" key="1">
    <citation type="submission" date="2021-01" db="EMBL/GenBank/DDBJ databases">
        <title>Whole genome shotgun sequence of Dactylosporangium siamense NBRC 106093.</title>
        <authorList>
            <person name="Komaki H."/>
            <person name="Tamura T."/>
        </authorList>
    </citation>
    <scope>NUCLEOTIDE SEQUENCE</scope>
    <source>
        <strain evidence="2">NBRC 106093</strain>
    </source>
</reference>
<feature type="transmembrane region" description="Helical" evidence="1">
    <location>
        <begin position="218"/>
        <end position="236"/>
    </location>
</feature>
<keyword evidence="3" id="KW-1185">Reference proteome</keyword>
<gene>
    <name evidence="2" type="ORF">Dsi01nite_039560</name>
</gene>
<sequence>MADPSLPDLLAEHQFVPVMVEAWQLKDAVASSILSSNGLRREDIPDCSVARLRDMQDRIEKFLRHPDLIEIPFDDEVRDEIRSALPIKLIDLKQDVLHRRVVIETSELVNSTQARVGGLDDNQARIAIQCTLDRLQSVMSSYAEDSREASKAEEAARLDLSRREDENHRLRIFERRWNVFRTFFARESAATIIGAILLTVMTLALTTGMFAGVPAPPVVSNAFLLILGYFFGNAAVSQRNGP</sequence>
<organism evidence="2 3">
    <name type="scientific">Dactylosporangium siamense</name>
    <dbReference type="NCBI Taxonomy" id="685454"/>
    <lineage>
        <taxon>Bacteria</taxon>
        <taxon>Bacillati</taxon>
        <taxon>Actinomycetota</taxon>
        <taxon>Actinomycetes</taxon>
        <taxon>Micromonosporales</taxon>
        <taxon>Micromonosporaceae</taxon>
        <taxon>Dactylosporangium</taxon>
    </lineage>
</organism>
<name>A0A919PJD6_9ACTN</name>
<dbReference type="RefSeq" id="WP_203847710.1">
    <property type="nucleotide sequence ID" value="NZ_BAAAVW010000012.1"/>
</dbReference>
<keyword evidence="1" id="KW-1133">Transmembrane helix</keyword>